<sequence length="360" mass="41579">MQAAKPQYQHSIPQFILRNFDHPFVCPYTPNNSSKCKKRHHEKGKHPGDRVVDCLQLLPDGFKIEELSIRRICSLNDMYTDRSSTAKFPRQLEVKFSRLESRASSIVRKIVESQEHGQSDVKLTRTQRNILRKFLLLLILRGSGFFQRYNCESIEDYDIEDRALLREFMERHAIERLIDVWLHGLNAIFDLELDVGDQWGKKNNLLNHVPRPGNQIYLGVSADLNSSIKSSISSFMDFPMRHPSQQQSLESLLGISSQRKLLKQQLDAVSIKTEAGRTTLADLPTVQIGCKKYIPEEYIANKNCKGRRSWIQAHGFFLTEVSPDLRTLQTYWVCSKCDERSKSSLFVATNTTSPIEHLRR</sequence>
<evidence type="ECO:0008006" key="2">
    <source>
        <dbReference type="Google" id="ProtNLM"/>
    </source>
</evidence>
<dbReference type="AlphaFoldDB" id="F9GGH3"/>
<dbReference type="InterPro" id="IPR025332">
    <property type="entry name" value="DUF4238"/>
</dbReference>
<gene>
    <name evidence="1" type="ORF">FOXB_17757</name>
</gene>
<proteinExistence type="predicted"/>
<name>F9GGH3_FUSOF</name>
<organism evidence="1">
    <name type="scientific">Fusarium oxysporum (strain Fo5176)</name>
    <name type="common">Fusarium vascular wilt</name>
    <dbReference type="NCBI Taxonomy" id="660025"/>
    <lineage>
        <taxon>Eukaryota</taxon>
        <taxon>Fungi</taxon>
        <taxon>Dikarya</taxon>
        <taxon>Ascomycota</taxon>
        <taxon>Pezizomycotina</taxon>
        <taxon>Sordariomycetes</taxon>
        <taxon>Hypocreomycetidae</taxon>
        <taxon>Hypocreales</taxon>
        <taxon>Nectriaceae</taxon>
        <taxon>Fusarium</taxon>
        <taxon>Fusarium oxysporum species complex</taxon>
    </lineage>
</organism>
<evidence type="ECO:0000313" key="1">
    <source>
        <dbReference type="EMBL" id="EGU71735.1"/>
    </source>
</evidence>
<dbReference type="EMBL" id="AFQF01007754">
    <property type="protein sequence ID" value="EGU71735.1"/>
    <property type="molecule type" value="Genomic_DNA"/>
</dbReference>
<reference evidence="1" key="1">
    <citation type="journal article" date="2012" name="Mol. Plant Microbe Interact.">
        <title>A highly conserved effector in Fusarium oxysporum is required for full virulence on Arabidopsis.</title>
        <authorList>
            <person name="Thatcher L.F."/>
            <person name="Gardiner D.M."/>
            <person name="Kazan K."/>
            <person name="Manners J."/>
        </authorList>
    </citation>
    <scope>NUCLEOTIDE SEQUENCE [LARGE SCALE GENOMIC DNA]</scope>
    <source>
        <strain evidence="1">Fo5176</strain>
    </source>
</reference>
<dbReference type="Pfam" id="PF14022">
    <property type="entry name" value="DUF4238"/>
    <property type="match status" value="1"/>
</dbReference>
<dbReference type="PaxDb" id="5507-FOXG_14139P0"/>
<comment type="caution">
    <text evidence="1">The sequence shown here is derived from an EMBL/GenBank/DDBJ whole genome shotgun (WGS) entry which is preliminary data.</text>
</comment>
<protein>
    <recommendedName>
        <fullName evidence="2">DUF4238 domain-containing protein</fullName>
    </recommendedName>
</protein>
<dbReference type="STRING" id="660025.F9GGH3"/>
<accession>F9GGH3</accession>